<organism evidence="1 2">
    <name type="scientific">Mycena rosella</name>
    <name type="common">Pink bonnet</name>
    <name type="synonym">Agaricus rosellus</name>
    <dbReference type="NCBI Taxonomy" id="1033263"/>
    <lineage>
        <taxon>Eukaryota</taxon>
        <taxon>Fungi</taxon>
        <taxon>Dikarya</taxon>
        <taxon>Basidiomycota</taxon>
        <taxon>Agaricomycotina</taxon>
        <taxon>Agaricomycetes</taxon>
        <taxon>Agaricomycetidae</taxon>
        <taxon>Agaricales</taxon>
        <taxon>Marasmiineae</taxon>
        <taxon>Mycenaceae</taxon>
        <taxon>Mycena</taxon>
    </lineage>
</organism>
<evidence type="ECO:0000313" key="2">
    <source>
        <dbReference type="Proteomes" id="UP001221757"/>
    </source>
</evidence>
<dbReference type="AlphaFoldDB" id="A0AAD7CS41"/>
<evidence type="ECO:0000313" key="1">
    <source>
        <dbReference type="EMBL" id="KAJ7661193.1"/>
    </source>
</evidence>
<keyword evidence="2" id="KW-1185">Reference proteome</keyword>
<dbReference type="EMBL" id="JARKIE010000251">
    <property type="protein sequence ID" value="KAJ7661193.1"/>
    <property type="molecule type" value="Genomic_DNA"/>
</dbReference>
<gene>
    <name evidence="1" type="ORF">B0H17DRAFT_1337242</name>
</gene>
<comment type="caution">
    <text evidence="1">The sequence shown here is derived from an EMBL/GenBank/DDBJ whole genome shotgun (WGS) entry which is preliminary data.</text>
</comment>
<proteinExistence type="predicted"/>
<protein>
    <submittedName>
        <fullName evidence="1">Uncharacterized protein</fullName>
    </submittedName>
</protein>
<reference evidence="1" key="1">
    <citation type="submission" date="2023-03" db="EMBL/GenBank/DDBJ databases">
        <title>Massive genome expansion in bonnet fungi (Mycena s.s.) driven by repeated elements and novel gene families across ecological guilds.</title>
        <authorList>
            <consortium name="Lawrence Berkeley National Laboratory"/>
            <person name="Harder C.B."/>
            <person name="Miyauchi S."/>
            <person name="Viragh M."/>
            <person name="Kuo A."/>
            <person name="Thoen E."/>
            <person name="Andreopoulos B."/>
            <person name="Lu D."/>
            <person name="Skrede I."/>
            <person name="Drula E."/>
            <person name="Henrissat B."/>
            <person name="Morin E."/>
            <person name="Kohler A."/>
            <person name="Barry K."/>
            <person name="LaButti K."/>
            <person name="Morin E."/>
            <person name="Salamov A."/>
            <person name="Lipzen A."/>
            <person name="Mereny Z."/>
            <person name="Hegedus B."/>
            <person name="Baldrian P."/>
            <person name="Stursova M."/>
            <person name="Weitz H."/>
            <person name="Taylor A."/>
            <person name="Grigoriev I.V."/>
            <person name="Nagy L.G."/>
            <person name="Martin F."/>
            <person name="Kauserud H."/>
        </authorList>
    </citation>
    <scope>NUCLEOTIDE SEQUENCE</scope>
    <source>
        <strain evidence="1">CBHHK067</strain>
    </source>
</reference>
<dbReference type="Proteomes" id="UP001221757">
    <property type="component" value="Unassembled WGS sequence"/>
</dbReference>
<name>A0AAD7CS41_MYCRO</name>
<accession>A0AAD7CS41</accession>
<sequence>MMVDHTLCRDSFPLQTDSRHPLCIPVRQLQGRIWKLDAVAWHGMTFLTIDAHTAGHSASPTCLLFPSCAGGAQGHSLPTRTIMMFGFPATTCMHGYMISNVPAARLPYHHAIPASVIAPPSCVPGTSPSFFPMSIPPHYADTSSWAAVAAPCYFLATSGTPPSAF</sequence>